<organism evidence="1 2">
    <name type="scientific">Rhizoctonia solani AG-3 Rhs1AP</name>
    <dbReference type="NCBI Taxonomy" id="1086054"/>
    <lineage>
        <taxon>Eukaryota</taxon>
        <taxon>Fungi</taxon>
        <taxon>Dikarya</taxon>
        <taxon>Basidiomycota</taxon>
        <taxon>Agaricomycotina</taxon>
        <taxon>Agaricomycetes</taxon>
        <taxon>Cantharellales</taxon>
        <taxon>Ceratobasidiaceae</taxon>
        <taxon>Rhizoctonia</taxon>
    </lineage>
</organism>
<reference evidence="2" key="1">
    <citation type="journal article" date="2014" name="Genome Announc.">
        <title>Draft genome sequence of the plant-pathogenic soil fungus Rhizoctonia solani anastomosis group 3 strain Rhs1AP.</title>
        <authorList>
            <person name="Cubeta M.A."/>
            <person name="Thomas E."/>
            <person name="Dean R.A."/>
            <person name="Jabaji S."/>
            <person name="Neate S.M."/>
            <person name="Tavantzis S."/>
            <person name="Toda T."/>
            <person name="Vilgalys R."/>
            <person name="Bharathan N."/>
            <person name="Fedorova-Abrams N."/>
            <person name="Pakala S.B."/>
            <person name="Pakala S.M."/>
            <person name="Zafar N."/>
            <person name="Joardar V."/>
            <person name="Losada L."/>
            <person name="Nierman W.C."/>
        </authorList>
    </citation>
    <scope>NUCLEOTIDE SEQUENCE [LARGE SCALE GENOMIC DNA]</scope>
    <source>
        <strain evidence="2">AG-3</strain>
    </source>
</reference>
<dbReference type="AlphaFoldDB" id="X8JGX2"/>
<feature type="non-terminal residue" evidence="1">
    <location>
        <position position="146"/>
    </location>
</feature>
<accession>X8JGX2</accession>
<dbReference type="Proteomes" id="UP000030108">
    <property type="component" value="Unassembled WGS sequence"/>
</dbReference>
<dbReference type="EMBL" id="JATN01000317">
    <property type="protein sequence ID" value="EUC62924.1"/>
    <property type="molecule type" value="Genomic_DNA"/>
</dbReference>
<name>X8JGX2_9AGAM</name>
<proteinExistence type="predicted"/>
<comment type="caution">
    <text evidence="1">The sequence shown here is derived from an EMBL/GenBank/DDBJ whole genome shotgun (WGS) entry which is preliminary data.</text>
</comment>
<sequence length="146" mass="16580">MAIDYDAEPVHLHYYTCSQIRIETQVLLSSHNIFGTDCFEAKQVFKYEPDATRIIIIPRTEAAGNGVLEWIGEKAYGDEKFRLDSSVNSLYDVTLHLPESLLPAAAVEQVINMLDAVHPEPEGAHWKGYNYRVSYNTDGKQTEFKL</sequence>
<evidence type="ECO:0000313" key="2">
    <source>
        <dbReference type="Proteomes" id="UP000030108"/>
    </source>
</evidence>
<protein>
    <submittedName>
        <fullName evidence="1">Uncharacterized protein</fullName>
    </submittedName>
</protein>
<evidence type="ECO:0000313" key="1">
    <source>
        <dbReference type="EMBL" id="EUC62924.1"/>
    </source>
</evidence>
<gene>
    <name evidence="1" type="ORF">RSOL_464530</name>
</gene>